<dbReference type="PANTHER" id="PTHR33744">
    <property type="entry name" value="CARBOHYDRATE DIACID REGULATOR"/>
    <property type="match status" value="1"/>
</dbReference>
<dbReference type="InterPro" id="IPR042070">
    <property type="entry name" value="PucR_C-HTH_sf"/>
</dbReference>
<gene>
    <name evidence="3" type="ORF">DW099_05925</name>
</gene>
<evidence type="ECO:0000313" key="3">
    <source>
        <dbReference type="EMBL" id="RHJ87954.1"/>
    </source>
</evidence>
<dbReference type="EMBL" id="QRMS01000002">
    <property type="protein sequence ID" value="RHJ87954.1"/>
    <property type="molecule type" value="Genomic_DNA"/>
</dbReference>
<dbReference type="SUPFAM" id="SSF46689">
    <property type="entry name" value="Homeodomain-like"/>
    <property type="match status" value="1"/>
</dbReference>
<dbReference type="STRING" id="1776384.GCA_900086585_03504"/>
<evidence type="ECO:0000259" key="1">
    <source>
        <dbReference type="Pfam" id="PF07905"/>
    </source>
</evidence>
<dbReference type="InterPro" id="IPR025736">
    <property type="entry name" value="PucR_C-HTH_dom"/>
</dbReference>
<evidence type="ECO:0000259" key="2">
    <source>
        <dbReference type="Pfam" id="PF13556"/>
    </source>
</evidence>
<keyword evidence="4" id="KW-1185">Reference proteome</keyword>
<comment type="caution">
    <text evidence="3">The sequence shown here is derived from an EMBL/GenBank/DDBJ whole genome shotgun (WGS) entry which is preliminary data.</text>
</comment>
<dbReference type="OrthoDB" id="143422at2"/>
<reference evidence="3 4" key="1">
    <citation type="submission" date="2018-08" db="EMBL/GenBank/DDBJ databases">
        <title>A genome reference for cultivated species of the human gut microbiota.</title>
        <authorList>
            <person name="Zou Y."/>
            <person name="Xue W."/>
            <person name="Luo G."/>
        </authorList>
    </citation>
    <scope>NUCLEOTIDE SEQUENCE [LARGE SCALE GENOMIC DNA]</scope>
    <source>
        <strain evidence="3 4">AM07-24</strain>
    </source>
</reference>
<organism evidence="3 4">
    <name type="scientific">Emergencia timonensis</name>
    <dbReference type="NCBI Taxonomy" id="1776384"/>
    <lineage>
        <taxon>Bacteria</taxon>
        <taxon>Bacillati</taxon>
        <taxon>Bacillota</taxon>
        <taxon>Clostridia</taxon>
        <taxon>Peptostreptococcales</taxon>
        <taxon>Anaerovoracaceae</taxon>
        <taxon>Emergencia</taxon>
    </lineage>
</organism>
<sequence length="404" mass="45867">MVTCRQLMELDIFHNVKLKAGRRGLDRTVSWVYAKHTKTITEWVHGGEFILVSGYEYGIDEAELLKLVEEAAQNDLSGILVEGGINFKEMPVSVIKEADERELPLFFVRGVISFLDVTHDVLALIMENRYLKIQNVSLLDKLVNGASLSQKEVDNLFCGTGISPDSCFMLAVFKISNSDAQSEQQTADQADALIGIARMLQKHIASLFEQLGKSTIYKLNLASVDYLLYADTEEGLIKLADALSQINANVNAEHHDYDIYLSFSSILSESRNVLNGLNEAYFTGTLLMKKIFPDISKHFTDIGSYQMLFYAEDKAKLLTFRDQYLQKLYEADLEGTSQLMETLHVFLQQGGNMMQTSKTLFIHRNTLQYRLERIEAITGRNVNAHAERRDFINAFLIHDLFPYE</sequence>
<evidence type="ECO:0000313" key="4">
    <source>
        <dbReference type="Proteomes" id="UP000284841"/>
    </source>
</evidence>
<dbReference type="Pfam" id="PF13556">
    <property type="entry name" value="HTH_30"/>
    <property type="match status" value="1"/>
</dbReference>
<dbReference type="Proteomes" id="UP000284841">
    <property type="component" value="Unassembled WGS sequence"/>
</dbReference>
<dbReference type="Gene3D" id="1.10.10.2840">
    <property type="entry name" value="PucR C-terminal helix-turn-helix domain"/>
    <property type="match status" value="1"/>
</dbReference>
<dbReference type="InterPro" id="IPR051448">
    <property type="entry name" value="CdaR-like_regulators"/>
</dbReference>
<protein>
    <submittedName>
        <fullName evidence="3">PucR family transcriptional regulator</fullName>
    </submittedName>
</protein>
<proteinExistence type="predicted"/>
<dbReference type="InterPro" id="IPR012914">
    <property type="entry name" value="PucR_dom"/>
</dbReference>
<name>A0A415E2Z8_9FIRM</name>
<dbReference type="InterPro" id="IPR009057">
    <property type="entry name" value="Homeodomain-like_sf"/>
</dbReference>
<dbReference type="AlphaFoldDB" id="A0A415E2Z8"/>
<feature type="domain" description="PucR C-terminal helix-turn-helix" evidence="2">
    <location>
        <begin position="339"/>
        <end position="390"/>
    </location>
</feature>
<dbReference type="Pfam" id="PF07905">
    <property type="entry name" value="PucR"/>
    <property type="match status" value="1"/>
</dbReference>
<accession>A0A415E2Z8</accession>
<feature type="domain" description="Purine catabolism PurC-like" evidence="1">
    <location>
        <begin position="6"/>
        <end position="125"/>
    </location>
</feature>